<evidence type="ECO:0000313" key="2">
    <source>
        <dbReference type="Proteomes" id="UP000192746"/>
    </source>
</evidence>
<dbReference type="EMBL" id="ARYN01000013">
    <property type="protein sequence ID" value="ORL44779.1"/>
    <property type="molecule type" value="Genomic_DNA"/>
</dbReference>
<organism evidence="1 2">
    <name type="scientific">Zunongwangia atlantica 22II14-10F7</name>
    <dbReference type="NCBI Taxonomy" id="1185767"/>
    <lineage>
        <taxon>Bacteria</taxon>
        <taxon>Pseudomonadati</taxon>
        <taxon>Bacteroidota</taxon>
        <taxon>Flavobacteriia</taxon>
        <taxon>Flavobacteriales</taxon>
        <taxon>Flavobacteriaceae</taxon>
        <taxon>Zunongwangia</taxon>
    </lineage>
</organism>
<dbReference type="NCBIfam" id="NF047593">
    <property type="entry name" value="IS66_ISAeme5_TnpA"/>
    <property type="match status" value="1"/>
</dbReference>
<protein>
    <submittedName>
        <fullName evidence="1">Transposase</fullName>
    </submittedName>
</protein>
<accession>A0A1Y1T182</accession>
<dbReference type="GO" id="GO:0006313">
    <property type="term" value="P:DNA transposition"/>
    <property type="evidence" value="ECO:0007669"/>
    <property type="project" value="InterPro"/>
</dbReference>
<comment type="caution">
    <text evidence="1">The sequence shown here is derived from an EMBL/GenBank/DDBJ whole genome shotgun (WGS) entry which is preliminary data.</text>
</comment>
<proteinExistence type="predicted"/>
<dbReference type="Proteomes" id="UP000192746">
    <property type="component" value="Unassembled WGS sequence"/>
</dbReference>
<dbReference type="Pfam" id="PF01527">
    <property type="entry name" value="HTH_Tnp_1"/>
    <property type="match status" value="1"/>
</dbReference>
<dbReference type="STRING" id="1185767.IIF7_14744"/>
<evidence type="ECO:0000313" key="1">
    <source>
        <dbReference type="EMBL" id="ORL44779.1"/>
    </source>
</evidence>
<dbReference type="InterPro" id="IPR002514">
    <property type="entry name" value="Transposase_8"/>
</dbReference>
<dbReference type="InterPro" id="IPR009057">
    <property type="entry name" value="Homeodomain-like_sf"/>
</dbReference>
<gene>
    <name evidence="1" type="ORF">IIF7_14744</name>
</gene>
<dbReference type="PANTHER" id="PTHR33609">
    <property type="entry name" value="LOW CALCIUM RESPONSE LOCUS PROTEIN S"/>
    <property type="match status" value="1"/>
</dbReference>
<reference evidence="1 2" key="1">
    <citation type="submission" date="2013-04" db="EMBL/GenBank/DDBJ databases">
        <title>Zunongwangia sp. 22II14-10F7 Genome Sequencing.</title>
        <authorList>
            <person name="Lai Q."/>
            <person name="Shao Z."/>
        </authorList>
    </citation>
    <scope>NUCLEOTIDE SEQUENCE [LARGE SCALE GENOMIC DNA]</scope>
    <source>
        <strain evidence="1 2">22II14-10F7</strain>
    </source>
</reference>
<dbReference type="AlphaFoldDB" id="A0A1Y1T182"/>
<name>A0A1Y1T182_9FLAO</name>
<keyword evidence="2" id="KW-1185">Reference proteome</keyword>
<sequence length="66" mass="7736">MPQQHESGMKITESCRDKGITTATFYRWKRKYSGMDAKQLKELKSLQDSNQLLKQMYADLSYPPHP</sequence>
<dbReference type="PANTHER" id="PTHR33609:SF1">
    <property type="entry name" value="TRANSPOSASE"/>
    <property type="match status" value="1"/>
</dbReference>
<dbReference type="GO" id="GO:0003677">
    <property type="term" value="F:DNA binding"/>
    <property type="evidence" value="ECO:0007669"/>
    <property type="project" value="InterPro"/>
</dbReference>
<dbReference type="GO" id="GO:0004803">
    <property type="term" value="F:transposase activity"/>
    <property type="evidence" value="ECO:0007669"/>
    <property type="project" value="InterPro"/>
</dbReference>
<dbReference type="SUPFAM" id="SSF46689">
    <property type="entry name" value="Homeodomain-like"/>
    <property type="match status" value="1"/>
</dbReference>
<dbReference type="InterPro" id="IPR052546">
    <property type="entry name" value="Transposase_8_domain"/>
</dbReference>
<dbReference type="OrthoDB" id="1495855at2"/>